<comment type="caution">
    <text evidence="2">The sequence shown here is derived from an EMBL/GenBank/DDBJ whole genome shotgun (WGS) entry which is preliminary data.</text>
</comment>
<accession>A0A6S7IL47</accession>
<feature type="domain" description="Apple" evidence="1">
    <location>
        <begin position="10"/>
        <end position="79"/>
    </location>
</feature>
<gene>
    <name evidence="2" type="ORF">PACLA_8A074764</name>
</gene>
<dbReference type="Proteomes" id="UP001152795">
    <property type="component" value="Unassembled WGS sequence"/>
</dbReference>
<dbReference type="EMBL" id="CACRXK020009844">
    <property type="protein sequence ID" value="CAB4018083.1"/>
    <property type="molecule type" value="Genomic_DNA"/>
</dbReference>
<reference evidence="2" key="1">
    <citation type="submission" date="2020-04" db="EMBL/GenBank/DDBJ databases">
        <authorList>
            <person name="Alioto T."/>
            <person name="Alioto T."/>
            <person name="Gomez Garrido J."/>
        </authorList>
    </citation>
    <scope>NUCLEOTIDE SEQUENCE</scope>
    <source>
        <strain evidence="2">A484AB</strain>
    </source>
</reference>
<dbReference type="AlphaFoldDB" id="A0A6S7IL47"/>
<evidence type="ECO:0000313" key="3">
    <source>
        <dbReference type="Proteomes" id="UP001152795"/>
    </source>
</evidence>
<sequence length="89" mass="10226">MANVRSYRLDVESKVIKRVHAKSGQDCIMECAVLEEEPCSSANYNKTATFRGQENCELLETVDSEEYAKSLKRKLNFDHYIILSLETCM</sequence>
<dbReference type="OrthoDB" id="10637433at2759"/>
<proteinExistence type="predicted"/>
<evidence type="ECO:0000313" key="2">
    <source>
        <dbReference type="EMBL" id="CAB4018083.1"/>
    </source>
</evidence>
<dbReference type="InterPro" id="IPR003609">
    <property type="entry name" value="Pan_app"/>
</dbReference>
<keyword evidence="3" id="KW-1185">Reference proteome</keyword>
<organism evidence="2 3">
    <name type="scientific">Paramuricea clavata</name>
    <name type="common">Red gorgonian</name>
    <name type="synonym">Violescent sea-whip</name>
    <dbReference type="NCBI Taxonomy" id="317549"/>
    <lineage>
        <taxon>Eukaryota</taxon>
        <taxon>Metazoa</taxon>
        <taxon>Cnidaria</taxon>
        <taxon>Anthozoa</taxon>
        <taxon>Octocorallia</taxon>
        <taxon>Malacalcyonacea</taxon>
        <taxon>Plexauridae</taxon>
        <taxon>Paramuricea</taxon>
    </lineage>
</organism>
<protein>
    <recommendedName>
        <fullName evidence="1">Apple domain-containing protein</fullName>
    </recommendedName>
</protein>
<evidence type="ECO:0000259" key="1">
    <source>
        <dbReference type="Pfam" id="PF00024"/>
    </source>
</evidence>
<dbReference type="Pfam" id="PF00024">
    <property type="entry name" value="PAN_1"/>
    <property type="match status" value="1"/>
</dbReference>
<name>A0A6S7IL47_PARCT</name>